<dbReference type="Gene3D" id="3.50.50.60">
    <property type="entry name" value="FAD/NAD(P)-binding domain"/>
    <property type="match status" value="2"/>
</dbReference>
<keyword evidence="4" id="KW-0285">Flavoprotein</keyword>
<dbReference type="EMBL" id="UOFF01000273">
    <property type="protein sequence ID" value="VAW56721.1"/>
    <property type="molecule type" value="Genomic_DNA"/>
</dbReference>
<evidence type="ECO:0000256" key="12">
    <source>
        <dbReference type="SAM" id="MobiDB-lite"/>
    </source>
</evidence>
<feature type="compositionally biased region" description="Polar residues" evidence="12">
    <location>
        <begin position="82"/>
        <end position="99"/>
    </location>
</feature>
<keyword evidence="5" id="KW-0450">Lipoyl</keyword>
<dbReference type="Gene3D" id="3.30.390.30">
    <property type="match status" value="1"/>
</dbReference>
<dbReference type="PRINTS" id="PR00368">
    <property type="entry name" value="FADPNR"/>
</dbReference>
<dbReference type="InterPro" id="IPR006258">
    <property type="entry name" value="Lipoamide_DH"/>
</dbReference>
<evidence type="ECO:0000256" key="2">
    <source>
        <dbReference type="ARBA" id="ARBA00007532"/>
    </source>
</evidence>
<organism evidence="14">
    <name type="scientific">hydrothermal vent metagenome</name>
    <dbReference type="NCBI Taxonomy" id="652676"/>
    <lineage>
        <taxon>unclassified sequences</taxon>
        <taxon>metagenomes</taxon>
        <taxon>ecological metagenomes</taxon>
    </lineage>
</organism>
<dbReference type="InterPro" id="IPR016156">
    <property type="entry name" value="FAD/NAD-linked_Rdtase_dimer_sf"/>
</dbReference>
<sequence length="593" mass="62588">MSTLEVKVPNIGDFDSVEIIEVLVAVGDKIAEEDSLITVESDKASMEIPAPASGTVTSVKVAVGDNIAEGSLIIIMETNADSGTSVSENTSSTADTESNAKAPRDAPQVDAPKSESVSGDVDVKAQVVVLGSGPGGYTAAFRAADLGKQVVLIEKDPVLGGVCLNVGCIPSKALLHVAEVVTEAAEFDGVGVTFAKPKIDNVQLRAHKDGVISKLTGGLKAMAKQRKVTTLHGFGKFTSANTIEVVAADGTKQTVGFENCIIATGSSVSKLPFIPWEDERVWDSTDALEMHAIPKRLLVVGGGIIGLEMATVYSALGAKVTVVELSPGLIPGADRDLIRPFEKSLKKKTENVFINTKVTELIPGKNGITCKFEGAKAPAEDTFDNVLVAIGRSPNGRVMDAEKAGVVVNEQGFVPVDNQMRTNVNHIFAIGDVVGQPMLAHKATHEAKIAAEVIDGQKRYFDVRTIPSVAYTSPEVAWCGQTEDELKANGTEYIKGVFPWAASGRALSVDATNGVTKVLYDKNTHRMLGAGILGKNAGELIAEAVLAIEMGAEMDDIAMTIHPHPTLSETLNFATEVAEGTCTDIYMPKRKPK</sequence>
<evidence type="ECO:0000256" key="9">
    <source>
        <dbReference type="ARBA" id="ARBA00023157"/>
    </source>
</evidence>
<dbReference type="PRINTS" id="PR00411">
    <property type="entry name" value="PNDRDTASEI"/>
</dbReference>
<feature type="domain" description="Lipoyl-binding" evidence="13">
    <location>
        <begin position="3"/>
        <end position="77"/>
    </location>
</feature>
<dbReference type="InterPro" id="IPR000089">
    <property type="entry name" value="Biotin_lipoyl"/>
</dbReference>
<evidence type="ECO:0000256" key="3">
    <source>
        <dbReference type="ARBA" id="ARBA00012608"/>
    </source>
</evidence>
<dbReference type="GO" id="GO:0006103">
    <property type="term" value="P:2-oxoglutarate metabolic process"/>
    <property type="evidence" value="ECO:0007669"/>
    <property type="project" value="TreeGrafter"/>
</dbReference>
<dbReference type="SUPFAM" id="SSF55424">
    <property type="entry name" value="FAD/NAD-linked reductases, dimerisation (C-terminal) domain"/>
    <property type="match status" value="1"/>
</dbReference>
<gene>
    <name evidence="14" type="ORF">MNBD_GAMMA07-1334</name>
</gene>
<dbReference type="InterPro" id="IPR050151">
    <property type="entry name" value="Class-I_Pyr_Nuc-Dis_Oxidored"/>
</dbReference>
<dbReference type="GO" id="GO:0004148">
    <property type="term" value="F:dihydrolipoyl dehydrogenase (NADH) activity"/>
    <property type="evidence" value="ECO:0007669"/>
    <property type="project" value="UniProtKB-EC"/>
</dbReference>
<dbReference type="CDD" id="cd06849">
    <property type="entry name" value="lipoyl_domain"/>
    <property type="match status" value="1"/>
</dbReference>
<dbReference type="PROSITE" id="PS00189">
    <property type="entry name" value="LIPOYL"/>
    <property type="match status" value="1"/>
</dbReference>
<dbReference type="GO" id="GO:0050660">
    <property type="term" value="F:flavin adenine dinucleotide binding"/>
    <property type="evidence" value="ECO:0007669"/>
    <property type="project" value="InterPro"/>
</dbReference>
<keyword evidence="14" id="KW-0670">Pyruvate</keyword>
<keyword evidence="10" id="KW-0676">Redox-active center</keyword>
<comment type="catalytic activity">
    <reaction evidence="11">
        <text>N(6)-[(R)-dihydrolipoyl]-L-lysyl-[protein] + NAD(+) = N(6)-[(R)-lipoyl]-L-lysyl-[protein] + NADH + H(+)</text>
        <dbReference type="Rhea" id="RHEA:15045"/>
        <dbReference type="Rhea" id="RHEA-COMP:10474"/>
        <dbReference type="Rhea" id="RHEA-COMP:10475"/>
        <dbReference type="ChEBI" id="CHEBI:15378"/>
        <dbReference type="ChEBI" id="CHEBI:57540"/>
        <dbReference type="ChEBI" id="CHEBI:57945"/>
        <dbReference type="ChEBI" id="CHEBI:83099"/>
        <dbReference type="ChEBI" id="CHEBI:83100"/>
        <dbReference type="EC" id="1.8.1.4"/>
    </reaction>
</comment>
<dbReference type="InterPro" id="IPR036188">
    <property type="entry name" value="FAD/NAD-bd_sf"/>
</dbReference>
<evidence type="ECO:0000256" key="10">
    <source>
        <dbReference type="ARBA" id="ARBA00023284"/>
    </source>
</evidence>
<dbReference type="InterPro" id="IPR011053">
    <property type="entry name" value="Single_hybrid_motif"/>
</dbReference>
<dbReference type="Pfam" id="PF07992">
    <property type="entry name" value="Pyr_redox_2"/>
    <property type="match status" value="1"/>
</dbReference>
<evidence type="ECO:0000256" key="11">
    <source>
        <dbReference type="ARBA" id="ARBA00049187"/>
    </source>
</evidence>
<feature type="region of interest" description="Disordered" evidence="12">
    <location>
        <begin position="82"/>
        <end position="118"/>
    </location>
</feature>
<comment type="similarity">
    <text evidence="2">Belongs to the class-I pyridine nucleotide-disulfide oxidoreductase family.</text>
</comment>
<accession>A0A3B0WN18</accession>
<dbReference type="EC" id="1.8.1.4" evidence="3"/>
<evidence type="ECO:0000313" key="14">
    <source>
        <dbReference type="EMBL" id="VAW56721.1"/>
    </source>
</evidence>
<evidence type="ECO:0000256" key="5">
    <source>
        <dbReference type="ARBA" id="ARBA00022823"/>
    </source>
</evidence>
<dbReference type="AlphaFoldDB" id="A0A3B0WN18"/>
<reference evidence="14" key="1">
    <citation type="submission" date="2018-06" db="EMBL/GenBank/DDBJ databases">
        <authorList>
            <person name="Zhirakovskaya E."/>
        </authorList>
    </citation>
    <scope>NUCLEOTIDE SEQUENCE</scope>
</reference>
<dbReference type="InterPro" id="IPR003016">
    <property type="entry name" value="2-oxoA_DH_lipoyl-BS"/>
</dbReference>
<protein>
    <recommendedName>
        <fullName evidence="3">dihydrolipoyl dehydrogenase</fullName>
        <ecNumber evidence="3">1.8.1.4</ecNumber>
    </recommendedName>
</protein>
<dbReference type="Pfam" id="PF00364">
    <property type="entry name" value="Biotin_lipoyl"/>
    <property type="match status" value="1"/>
</dbReference>
<keyword evidence="7 14" id="KW-0560">Oxidoreductase</keyword>
<dbReference type="PIRSF" id="PIRSF000350">
    <property type="entry name" value="Mercury_reductase_MerA"/>
    <property type="match status" value="1"/>
</dbReference>
<dbReference type="PROSITE" id="PS50968">
    <property type="entry name" value="BIOTINYL_LIPOYL"/>
    <property type="match status" value="1"/>
</dbReference>
<dbReference type="SUPFAM" id="SSF51230">
    <property type="entry name" value="Single hybrid motif"/>
    <property type="match status" value="1"/>
</dbReference>
<evidence type="ECO:0000256" key="8">
    <source>
        <dbReference type="ARBA" id="ARBA00023027"/>
    </source>
</evidence>
<keyword evidence="6" id="KW-0274">FAD</keyword>
<evidence type="ECO:0000256" key="1">
    <source>
        <dbReference type="ARBA" id="ARBA00001974"/>
    </source>
</evidence>
<keyword evidence="8" id="KW-0520">NAD</keyword>
<comment type="cofactor">
    <cofactor evidence="1">
        <name>FAD</name>
        <dbReference type="ChEBI" id="CHEBI:57692"/>
    </cofactor>
</comment>
<dbReference type="InterPro" id="IPR001100">
    <property type="entry name" value="Pyr_nuc-diS_OxRdtase"/>
</dbReference>
<dbReference type="FunFam" id="2.40.50.100:FF:000009">
    <property type="entry name" value="Acetyltransferase component of pyruvate dehydrogenase complex"/>
    <property type="match status" value="1"/>
</dbReference>
<dbReference type="Pfam" id="PF02852">
    <property type="entry name" value="Pyr_redox_dim"/>
    <property type="match status" value="1"/>
</dbReference>
<dbReference type="InterPro" id="IPR004099">
    <property type="entry name" value="Pyr_nucl-diS_OxRdtase_dimer"/>
</dbReference>
<dbReference type="InterPro" id="IPR012999">
    <property type="entry name" value="Pyr_OxRdtase_I_AS"/>
</dbReference>
<dbReference type="NCBIfam" id="TIGR01350">
    <property type="entry name" value="lipoamide_DH"/>
    <property type="match status" value="1"/>
</dbReference>
<evidence type="ECO:0000256" key="6">
    <source>
        <dbReference type="ARBA" id="ARBA00022827"/>
    </source>
</evidence>
<evidence type="ECO:0000256" key="7">
    <source>
        <dbReference type="ARBA" id="ARBA00023002"/>
    </source>
</evidence>
<dbReference type="PROSITE" id="PS00076">
    <property type="entry name" value="PYRIDINE_REDOX_1"/>
    <property type="match status" value="1"/>
</dbReference>
<proteinExistence type="inferred from homology"/>
<dbReference type="SUPFAM" id="SSF51905">
    <property type="entry name" value="FAD/NAD(P)-binding domain"/>
    <property type="match status" value="1"/>
</dbReference>
<dbReference type="PANTHER" id="PTHR22912">
    <property type="entry name" value="DISULFIDE OXIDOREDUCTASE"/>
    <property type="match status" value="1"/>
</dbReference>
<name>A0A3B0WN18_9ZZZZ</name>
<dbReference type="PANTHER" id="PTHR22912:SF160">
    <property type="entry name" value="DIHYDROLIPOYL DEHYDROGENASE"/>
    <property type="match status" value="1"/>
</dbReference>
<keyword evidence="9" id="KW-1015">Disulfide bond</keyword>
<dbReference type="FunFam" id="3.30.390.30:FF:000001">
    <property type="entry name" value="Dihydrolipoyl dehydrogenase"/>
    <property type="match status" value="1"/>
</dbReference>
<dbReference type="Gene3D" id="2.40.50.100">
    <property type="match status" value="1"/>
</dbReference>
<dbReference type="InterPro" id="IPR023753">
    <property type="entry name" value="FAD/NAD-binding_dom"/>
</dbReference>
<evidence type="ECO:0000259" key="13">
    <source>
        <dbReference type="PROSITE" id="PS50968"/>
    </source>
</evidence>
<evidence type="ECO:0000256" key="4">
    <source>
        <dbReference type="ARBA" id="ARBA00022630"/>
    </source>
</evidence>